<evidence type="ECO:0000313" key="1">
    <source>
        <dbReference type="EMBL" id="ASM71312.1"/>
    </source>
</evidence>
<accession>A0A221JX43</accession>
<reference evidence="1 2" key="1">
    <citation type="submission" date="2017-07" db="EMBL/GenBank/DDBJ databases">
        <title>Genome Sequence of Sulfitobacter pseudonitzschiae Strain SMR1 Isolated from a culture of the Diatom Skeletonema marinoi.</title>
        <authorList>
            <person name="Topel M."/>
            <person name="Pinder M.I.M."/>
            <person name="Johansson O.N."/>
            <person name="Kourtchenko O."/>
            <person name="Godhe A."/>
            <person name="Clarke A.K."/>
        </authorList>
    </citation>
    <scope>NUCLEOTIDE SEQUENCE [LARGE SCALE GENOMIC DNA]</scope>
    <source>
        <strain evidence="1 2">SMR1</strain>
    </source>
</reference>
<evidence type="ECO:0000313" key="2">
    <source>
        <dbReference type="Proteomes" id="UP000199754"/>
    </source>
</evidence>
<dbReference type="AlphaFoldDB" id="A0A221JX43"/>
<name>A0A221JX43_9RHOB</name>
<sequence length="112" mass="12754">MWPARRFLNSIWLGLSSPLHLLIEVGCFILLPVDHCRWPAANGEIRALLVVERYPLSVVKADSARSSMNHLDVVRSLPPIKTEKQKFGLEQTFNGIFTGLRRATCHESIVMW</sequence>
<dbReference type="Proteomes" id="UP000199754">
    <property type="component" value="Chromosome"/>
</dbReference>
<organism evidence="1 2">
    <name type="scientific">Pseudosulfitobacter pseudonitzschiae</name>
    <dbReference type="NCBI Taxonomy" id="1402135"/>
    <lineage>
        <taxon>Bacteria</taxon>
        <taxon>Pseudomonadati</taxon>
        <taxon>Pseudomonadota</taxon>
        <taxon>Alphaproteobacteria</taxon>
        <taxon>Rhodobacterales</taxon>
        <taxon>Roseobacteraceae</taxon>
        <taxon>Pseudosulfitobacter</taxon>
    </lineage>
</organism>
<dbReference type="KEGG" id="spse:SULPSESMR1_00478"/>
<keyword evidence="2" id="KW-1185">Reference proteome</keyword>
<gene>
    <name evidence="1" type="ORF">SULPSESMR1_00478</name>
</gene>
<proteinExistence type="predicted"/>
<dbReference type="EMBL" id="CP022415">
    <property type="protein sequence ID" value="ASM71312.1"/>
    <property type="molecule type" value="Genomic_DNA"/>
</dbReference>
<protein>
    <submittedName>
        <fullName evidence="1">Uncharacterized protein</fullName>
    </submittedName>
</protein>